<dbReference type="SUPFAM" id="SSF57701">
    <property type="entry name" value="Zn2/Cys6 DNA-binding domain"/>
    <property type="match status" value="1"/>
</dbReference>
<dbReference type="Proteomes" id="UP000481861">
    <property type="component" value="Unassembled WGS sequence"/>
</dbReference>
<keyword evidence="3" id="KW-0539">Nucleus</keyword>
<sequence>MVYTNFLELPPEIRNNIYSFCIPSEDVQLQRKDVPRLRRRGKPIGSWLSLTQSSRLVRREFRPTYLRETIFNVTCSLWDAAEFFETFLEDDNTEFPATMMIDYDEYEPPRHYARCNITALLDLQERLPNLNISFDKKPKPYFQIGMPKARIRPDPVSCQSCRTKKLKCNRVQPCSNCIARGITCNFLIPPERQTRSNSGAVDNSEFLERIERLEALVLQLSHPETSTNAPAEVHLANSLARRRSVEELTVSPASQCNHNSSAAESQLLENVGTTEDSLLPGLSEGLIFRIQDTLSLTEHSRHSSSPTQPGRSAGIVVVFPTYTTAALLLQSYESKVDHLCRIVHLPTIRTVLRKFYLKLGQNEALPPGQAALLLSIFAIAAFFSGSDIASSQQEIVDLTRNLTKGALDVIQHSCRTTSSTLEDVQAHVLISLTINHLEGLSATSRLLSAAAISIARDLRLHRLDAEDSQPEKPRSGRDMIDREMKRRVFWYIASQDWLSSAISGPQEGTYFIHPNHINVKLPKDCTDEDIILGEEDDTATDPQPTGMTFLLARIRLAHIYRELADTLPLEPSKLYSMPYETILALDQKLKTYITSLPFIFQLDASSRQKSKPLETIYPMIPVWRYCLITAVHSRRCKLHQKFLLRQAQHPGYVYSRRACLDSARTVIQVYQDINKVQCPATLMARMCMAVHFTHLALAVLVMDFCFNRELVDEPQTRAEVKAALRVFEDARGVAPLLDRHLNLLNGLLRKHKIYLTDQVVPEQPQAQTADFAPGSEMESFGSLHGDHTAFPQIGNDGYDPSVFLGDSFEDFWQIPWRSELNLDSLTWDHLFSSLDSQQI</sequence>
<gene>
    <name evidence="5" type="ORF">BDV95DRAFT_594766</name>
</gene>
<dbReference type="CDD" id="cd12148">
    <property type="entry name" value="fungal_TF_MHR"/>
    <property type="match status" value="1"/>
</dbReference>
<dbReference type="PANTHER" id="PTHR31001">
    <property type="entry name" value="UNCHARACTERIZED TRANSCRIPTIONAL REGULATORY PROTEIN"/>
    <property type="match status" value="1"/>
</dbReference>
<comment type="subcellular location">
    <subcellularLocation>
        <location evidence="1">Nucleus</location>
    </subcellularLocation>
</comment>
<dbReference type="OrthoDB" id="3014581at2759"/>
<dbReference type="SMART" id="SM00066">
    <property type="entry name" value="GAL4"/>
    <property type="match status" value="1"/>
</dbReference>
<protein>
    <submittedName>
        <fullName evidence="5">Fungal-specific transcription factor domain-containing protein</fullName>
    </submittedName>
</protein>
<evidence type="ECO:0000313" key="6">
    <source>
        <dbReference type="Proteomes" id="UP000481861"/>
    </source>
</evidence>
<keyword evidence="2" id="KW-0479">Metal-binding</keyword>
<reference evidence="5 6" key="1">
    <citation type="submission" date="2020-01" db="EMBL/GenBank/DDBJ databases">
        <authorList>
            <consortium name="DOE Joint Genome Institute"/>
            <person name="Haridas S."/>
            <person name="Albert R."/>
            <person name="Binder M."/>
            <person name="Bloem J."/>
            <person name="Labutti K."/>
            <person name="Salamov A."/>
            <person name="Andreopoulos B."/>
            <person name="Baker S.E."/>
            <person name="Barry K."/>
            <person name="Bills G."/>
            <person name="Bluhm B.H."/>
            <person name="Cannon C."/>
            <person name="Castanera R."/>
            <person name="Culley D.E."/>
            <person name="Daum C."/>
            <person name="Ezra D."/>
            <person name="Gonzalez J.B."/>
            <person name="Henrissat B."/>
            <person name="Kuo A."/>
            <person name="Liang C."/>
            <person name="Lipzen A."/>
            <person name="Lutzoni F."/>
            <person name="Magnuson J."/>
            <person name="Mondo S."/>
            <person name="Nolan M."/>
            <person name="Ohm R."/>
            <person name="Pangilinan J."/>
            <person name="Park H.-J.H."/>
            <person name="Ramirez L."/>
            <person name="Alfaro M."/>
            <person name="Sun H."/>
            <person name="Tritt A."/>
            <person name="Yoshinaga Y."/>
            <person name="Zwiers L.-H.L."/>
            <person name="Turgeon B.G."/>
            <person name="Goodwin S.B."/>
            <person name="Spatafora J.W."/>
            <person name="Crous P.W."/>
            <person name="Grigoriev I.V."/>
        </authorList>
    </citation>
    <scope>NUCLEOTIDE SEQUENCE [LARGE SCALE GENOMIC DNA]</scope>
    <source>
        <strain evidence="5 6">CBS 611.86</strain>
    </source>
</reference>
<proteinExistence type="predicted"/>
<dbReference type="GO" id="GO:0005634">
    <property type="term" value="C:nucleus"/>
    <property type="evidence" value="ECO:0007669"/>
    <property type="project" value="UniProtKB-SubCell"/>
</dbReference>
<dbReference type="PROSITE" id="PS00463">
    <property type="entry name" value="ZN2_CY6_FUNGAL_1"/>
    <property type="match status" value="1"/>
</dbReference>
<dbReference type="PROSITE" id="PS50048">
    <property type="entry name" value="ZN2_CY6_FUNGAL_2"/>
    <property type="match status" value="1"/>
</dbReference>
<feature type="domain" description="Zn(2)-C6 fungal-type" evidence="4">
    <location>
        <begin position="157"/>
        <end position="186"/>
    </location>
</feature>
<dbReference type="GO" id="GO:0003677">
    <property type="term" value="F:DNA binding"/>
    <property type="evidence" value="ECO:0007669"/>
    <property type="project" value="InterPro"/>
</dbReference>
<organism evidence="5 6">
    <name type="scientific">Massariosphaeria phaeospora</name>
    <dbReference type="NCBI Taxonomy" id="100035"/>
    <lineage>
        <taxon>Eukaryota</taxon>
        <taxon>Fungi</taxon>
        <taxon>Dikarya</taxon>
        <taxon>Ascomycota</taxon>
        <taxon>Pezizomycotina</taxon>
        <taxon>Dothideomycetes</taxon>
        <taxon>Pleosporomycetidae</taxon>
        <taxon>Pleosporales</taxon>
        <taxon>Pleosporales incertae sedis</taxon>
        <taxon>Massariosphaeria</taxon>
    </lineage>
</organism>
<dbReference type="EMBL" id="JAADJZ010000011">
    <property type="protein sequence ID" value="KAF2871698.1"/>
    <property type="molecule type" value="Genomic_DNA"/>
</dbReference>
<dbReference type="Gene3D" id="4.10.240.10">
    <property type="entry name" value="Zn(2)-C6 fungal-type DNA-binding domain"/>
    <property type="match status" value="1"/>
</dbReference>
<dbReference type="Pfam" id="PF00172">
    <property type="entry name" value="Zn_clus"/>
    <property type="match status" value="1"/>
</dbReference>
<dbReference type="Pfam" id="PF04082">
    <property type="entry name" value="Fungal_trans"/>
    <property type="match status" value="1"/>
</dbReference>
<dbReference type="AlphaFoldDB" id="A0A7C8M881"/>
<dbReference type="PANTHER" id="PTHR31001:SF90">
    <property type="entry name" value="CENTROMERE DNA-BINDING PROTEIN COMPLEX CBF3 SUBUNIT B"/>
    <property type="match status" value="1"/>
</dbReference>
<dbReference type="InterPro" id="IPR007219">
    <property type="entry name" value="XnlR_reg_dom"/>
</dbReference>
<dbReference type="GO" id="GO:0008270">
    <property type="term" value="F:zinc ion binding"/>
    <property type="evidence" value="ECO:0007669"/>
    <property type="project" value="InterPro"/>
</dbReference>
<evidence type="ECO:0000313" key="5">
    <source>
        <dbReference type="EMBL" id="KAF2871698.1"/>
    </source>
</evidence>
<dbReference type="InterPro" id="IPR036864">
    <property type="entry name" value="Zn2-C6_fun-type_DNA-bd_sf"/>
</dbReference>
<evidence type="ECO:0000256" key="3">
    <source>
        <dbReference type="ARBA" id="ARBA00023242"/>
    </source>
</evidence>
<accession>A0A7C8M881</accession>
<dbReference type="InterPro" id="IPR050613">
    <property type="entry name" value="Sec_Metabolite_Reg"/>
</dbReference>
<dbReference type="GO" id="GO:0000981">
    <property type="term" value="F:DNA-binding transcription factor activity, RNA polymerase II-specific"/>
    <property type="evidence" value="ECO:0007669"/>
    <property type="project" value="InterPro"/>
</dbReference>
<name>A0A7C8M881_9PLEO</name>
<dbReference type="CDD" id="cd00067">
    <property type="entry name" value="GAL4"/>
    <property type="match status" value="1"/>
</dbReference>
<evidence type="ECO:0000259" key="4">
    <source>
        <dbReference type="PROSITE" id="PS50048"/>
    </source>
</evidence>
<evidence type="ECO:0000256" key="2">
    <source>
        <dbReference type="ARBA" id="ARBA00022723"/>
    </source>
</evidence>
<evidence type="ECO:0000256" key="1">
    <source>
        <dbReference type="ARBA" id="ARBA00004123"/>
    </source>
</evidence>
<keyword evidence="6" id="KW-1185">Reference proteome</keyword>
<dbReference type="GO" id="GO:0006351">
    <property type="term" value="P:DNA-templated transcription"/>
    <property type="evidence" value="ECO:0007669"/>
    <property type="project" value="InterPro"/>
</dbReference>
<comment type="caution">
    <text evidence="5">The sequence shown here is derived from an EMBL/GenBank/DDBJ whole genome shotgun (WGS) entry which is preliminary data.</text>
</comment>
<dbReference type="InterPro" id="IPR001138">
    <property type="entry name" value="Zn2Cys6_DnaBD"/>
</dbReference>